<keyword evidence="10" id="KW-1133">Transmembrane helix</keyword>
<evidence type="ECO:0000259" key="13">
    <source>
        <dbReference type="Pfam" id="PF23539"/>
    </source>
</evidence>
<evidence type="ECO:0000256" key="7">
    <source>
        <dbReference type="ARBA" id="ARBA00022840"/>
    </source>
</evidence>
<evidence type="ECO:0000259" key="11">
    <source>
        <dbReference type="Pfam" id="PF02518"/>
    </source>
</evidence>
<feature type="transmembrane region" description="Helical" evidence="10">
    <location>
        <begin position="88"/>
        <end position="107"/>
    </location>
</feature>
<comment type="caution">
    <text evidence="14">The sequence shown here is derived from an EMBL/GenBank/DDBJ whole genome shotgun (WGS) entry which is preliminary data.</text>
</comment>
<comment type="catalytic activity">
    <reaction evidence="1">
        <text>ATP + protein L-histidine = ADP + protein N-phospho-L-histidine.</text>
        <dbReference type="EC" id="2.7.13.3"/>
    </reaction>
</comment>
<feature type="transmembrane region" description="Helical" evidence="10">
    <location>
        <begin position="53"/>
        <end position="81"/>
    </location>
</feature>
<evidence type="ECO:0000259" key="12">
    <source>
        <dbReference type="Pfam" id="PF07730"/>
    </source>
</evidence>
<evidence type="ECO:0000256" key="5">
    <source>
        <dbReference type="ARBA" id="ARBA00022741"/>
    </source>
</evidence>
<dbReference type="GO" id="GO:0016301">
    <property type="term" value="F:kinase activity"/>
    <property type="evidence" value="ECO:0007669"/>
    <property type="project" value="UniProtKB-KW"/>
</dbReference>
<evidence type="ECO:0000256" key="6">
    <source>
        <dbReference type="ARBA" id="ARBA00022777"/>
    </source>
</evidence>
<dbReference type="Pfam" id="PF07730">
    <property type="entry name" value="HisKA_3"/>
    <property type="match status" value="1"/>
</dbReference>
<keyword evidence="10" id="KW-0472">Membrane</keyword>
<dbReference type="EMBL" id="BMMI01000021">
    <property type="protein sequence ID" value="GGL86096.1"/>
    <property type="molecule type" value="Genomic_DNA"/>
</dbReference>
<dbReference type="Pfam" id="PF02518">
    <property type="entry name" value="HATPase_c"/>
    <property type="match status" value="1"/>
</dbReference>
<reference evidence="15" key="1">
    <citation type="journal article" date="2019" name="Int. J. Syst. Evol. Microbiol.">
        <title>The Global Catalogue of Microorganisms (GCM) 10K type strain sequencing project: providing services to taxonomists for standard genome sequencing and annotation.</title>
        <authorList>
            <consortium name="The Broad Institute Genomics Platform"/>
            <consortium name="The Broad Institute Genome Sequencing Center for Infectious Disease"/>
            <person name="Wu L."/>
            <person name="Ma J."/>
        </authorList>
    </citation>
    <scope>NUCLEOTIDE SEQUENCE [LARGE SCALE GENOMIC DNA]</scope>
    <source>
        <strain evidence="15">CGMCC 4.5581</strain>
    </source>
</reference>
<dbReference type="Pfam" id="PF23539">
    <property type="entry name" value="DUF7134"/>
    <property type="match status" value="1"/>
</dbReference>
<evidence type="ECO:0000256" key="3">
    <source>
        <dbReference type="ARBA" id="ARBA00022553"/>
    </source>
</evidence>
<dbReference type="PANTHER" id="PTHR24421">
    <property type="entry name" value="NITRATE/NITRITE SENSOR PROTEIN NARX-RELATED"/>
    <property type="match status" value="1"/>
</dbReference>
<keyword evidence="8" id="KW-0902">Two-component regulatory system</keyword>
<feature type="domain" description="Signal transduction histidine kinase subgroup 3 dimerisation and phosphoacceptor" evidence="12">
    <location>
        <begin position="171"/>
        <end position="235"/>
    </location>
</feature>
<dbReference type="InterPro" id="IPR036890">
    <property type="entry name" value="HATPase_C_sf"/>
</dbReference>
<dbReference type="InterPro" id="IPR055558">
    <property type="entry name" value="DUF7134"/>
</dbReference>
<evidence type="ECO:0000256" key="10">
    <source>
        <dbReference type="SAM" id="Phobius"/>
    </source>
</evidence>
<sequence>MTVAPRTRAVLVDAGLVGLALLDAWLSNAHATSSALTLSVIAALALTIRRRHPFAVFALTVPALFSGYVLIAPLTALYTVAAATRNRWPTAVCGALAGLGYLLPWPFDGADLVGLFGDPLGLIYATVFAGGPVALGLLARTRRELSDRFDELTAGQERERELLSRTVLAEERTRLAREMHDVVSHQVSLIAVQAGALSTTTSDGQVREAADTIRRLSVQTLTELRQMVGVLRSSAEQAPELAPQPRISDIPRLIRNSGQDAALDIRRTAGRSWPDAVERAAYRTVQEALTNAGKHAGGAQVTVTVAPSGPDLCVTVRNAPPPGARSYSGPAGGGHGLVGLRERAEQLGGAFRAERTADGGFTVKAVFPGEPDSGSVGSTGLPPEAPSARPAR</sequence>
<evidence type="ECO:0000256" key="9">
    <source>
        <dbReference type="SAM" id="MobiDB-lite"/>
    </source>
</evidence>
<organism evidence="14 15">
    <name type="scientific">Modestobacter marinus</name>
    <dbReference type="NCBI Taxonomy" id="477641"/>
    <lineage>
        <taxon>Bacteria</taxon>
        <taxon>Bacillati</taxon>
        <taxon>Actinomycetota</taxon>
        <taxon>Actinomycetes</taxon>
        <taxon>Geodermatophilales</taxon>
        <taxon>Geodermatophilaceae</taxon>
        <taxon>Modestobacter</taxon>
    </lineage>
</organism>
<feature type="domain" description="Histidine kinase/HSP90-like ATPase" evidence="11">
    <location>
        <begin position="278"/>
        <end position="368"/>
    </location>
</feature>
<evidence type="ECO:0000256" key="2">
    <source>
        <dbReference type="ARBA" id="ARBA00012438"/>
    </source>
</evidence>
<dbReference type="PANTHER" id="PTHR24421:SF10">
    <property type="entry name" value="NITRATE_NITRITE SENSOR PROTEIN NARQ"/>
    <property type="match status" value="1"/>
</dbReference>
<evidence type="ECO:0000313" key="15">
    <source>
        <dbReference type="Proteomes" id="UP000648663"/>
    </source>
</evidence>
<keyword evidence="5" id="KW-0547">Nucleotide-binding</keyword>
<dbReference type="Gene3D" id="1.20.5.1930">
    <property type="match status" value="1"/>
</dbReference>
<keyword evidence="10" id="KW-0812">Transmembrane</keyword>
<proteinExistence type="predicted"/>
<keyword evidence="7" id="KW-0067">ATP-binding</keyword>
<keyword evidence="4" id="KW-0808">Transferase</keyword>
<dbReference type="InterPro" id="IPR011712">
    <property type="entry name" value="Sig_transdc_His_kin_sub3_dim/P"/>
</dbReference>
<feature type="domain" description="DUF7134" evidence="13">
    <location>
        <begin position="6"/>
        <end position="143"/>
    </location>
</feature>
<keyword evidence="3" id="KW-0597">Phosphoprotein</keyword>
<keyword evidence="15" id="KW-1185">Reference proteome</keyword>
<dbReference type="Proteomes" id="UP000648663">
    <property type="component" value="Unassembled WGS sequence"/>
</dbReference>
<feature type="region of interest" description="Disordered" evidence="9">
    <location>
        <begin position="366"/>
        <end position="392"/>
    </location>
</feature>
<evidence type="ECO:0000313" key="14">
    <source>
        <dbReference type="EMBL" id="GGL86096.1"/>
    </source>
</evidence>
<dbReference type="Gene3D" id="3.30.565.10">
    <property type="entry name" value="Histidine kinase-like ATPase, C-terminal domain"/>
    <property type="match status" value="1"/>
</dbReference>
<dbReference type="EC" id="2.7.13.3" evidence="2"/>
<keyword evidence="6 14" id="KW-0418">Kinase</keyword>
<dbReference type="InterPro" id="IPR050482">
    <property type="entry name" value="Sensor_HK_TwoCompSys"/>
</dbReference>
<protein>
    <recommendedName>
        <fullName evidence="2">histidine kinase</fullName>
        <ecNumber evidence="2">2.7.13.3</ecNumber>
    </recommendedName>
</protein>
<evidence type="ECO:0000256" key="4">
    <source>
        <dbReference type="ARBA" id="ARBA00022679"/>
    </source>
</evidence>
<evidence type="ECO:0000256" key="1">
    <source>
        <dbReference type="ARBA" id="ARBA00000085"/>
    </source>
</evidence>
<accession>A0ABQ2GCD7</accession>
<feature type="transmembrane region" description="Helical" evidence="10">
    <location>
        <begin position="119"/>
        <end position="139"/>
    </location>
</feature>
<dbReference type="CDD" id="cd16917">
    <property type="entry name" value="HATPase_UhpB-NarQ-NarX-like"/>
    <property type="match status" value="1"/>
</dbReference>
<evidence type="ECO:0000256" key="8">
    <source>
        <dbReference type="ARBA" id="ARBA00023012"/>
    </source>
</evidence>
<name>A0ABQ2GCD7_9ACTN</name>
<gene>
    <name evidence="14" type="ORF">GCM10011589_48130</name>
</gene>
<dbReference type="InterPro" id="IPR003594">
    <property type="entry name" value="HATPase_dom"/>
</dbReference>
<dbReference type="SUPFAM" id="SSF55874">
    <property type="entry name" value="ATPase domain of HSP90 chaperone/DNA topoisomerase II/histidine kinase"/>
    <property type="match status" value="1"/>
</dbReference>